<feature type="compositionally biased region" description="Pro residues" evidence="1">
    <location>
        <begin position="1"/>
        <end position="16"/>
    </location>
</feature>
<proteinExistence type="predicted"/>
<keyword evidence="2" id="KW-0812">Transmembrane</keyword>
<feature type="compositionally biased region" description="Polar residues" evidence="1">
    <location>
        <begin position="60"/>
        <end position="107"/>
    </location>
</feature>
<dbReference type="EMBL" id="UPPP01000060">
    <property type="protein sequence ID" value="VBB05882.1"/>
    <property type="molecule type" value="Genomic_DNA"/>
</dbReference>
<organism evidence="3 4">
    <name type="scientific">Lucifera butyrica</name>
    <dbReference type="NCBI Taxonomy" id="1351585"/>
    <lineage>
        <taxon>Bacteria</taxon>
        <taxon>Bacillati</taxon>
        <taxon>Bacillota</taxon>
        <taxon>Negativicutes</taxon>
        <taxon>Veillonellales</taxon>
        <taxon>Veillonellaceae</taxon>
        <taxon>Lucifera</taxon>
    </lineage>
</organism>
<evidence type="ECO:0000256" key="1">
    <source>
        <dbReference type="SAM" id="MobiDB-lite"/>
    </source>
</evidence>
<feature type="compositionally biased region" description="Low complexity" evidence="1">
    <location>
        <begin position="17"/>
        <end position="37"/>
    </location>
</feature>
<evidence type="ECO:0000313" key="4">
    <source>
        <dbReference type="Proteomes" id="UP000277811"/>
    </source>
</evidence>
<keyword evidence="2" id="KW-0472">Membrane</keyword>
<accession>A0A498R6J0</accession>
<keyword evidence="2" id="KW-1133">Transmembrane helix</keyword>
<feature type="region of interest" description="Disordered" evidence="1">
    <location>
        <begin position="1"/>
        <end position="110"/>
    </location>
</feature>
<evidence type="ECO:0000256" key="2">
    <source>
        <dbReference type="SAM" id="Phobius"/>
    </source>
</evidence>
<sequence>MVTAPTPPTNPIPPTAPTVAPVTMNTSANSAAHAASTPGNTVSPEKSAVGKEIEGVTKAFQGTATQPPYGNKQSPTARTQNQMPANTQTPPVVSPNTQERTSTTTAVPVNHQVPDNKVPYSGYLWFMVVVVAVAAVMLGIRLYRNSQKRPRATDNFGKNNILDDEPDADVVQQSAAPKVKSNFEIRV</sequence>
<keyword evidence="4" id="KW-1185">Reference proteome</keyword>
<feature type="transmembrane region" description="Helical" evidence="2">
    <location>
        <begin position="123"/>
        <end position="143"/>
    </location>
</feature>
<reference evidence="3" key="1">
    <citation type="submission" date="2018-06" db="EMBL/GenBank/DDBJ databases">
        <authorList>
            <person name="Strepis N."/>
        </authorList>
    </citation>
    <scope>NUCLEOTIDE SEQUENCE [LARGE SCALE GENOMIC DNA]</scope>
    <source>
        <strain evidence="3">LUCI</strain>
    </source>
</reference>
<dbReference type="AlphaFoldDB" id="A0A498R6J0"/>
<protein>
    <submittedName>
        <fullName evidence="3">Uncharacterized protein</fullName>
    </submittedName>
</protein>
<evidence type="ECO:0000313" key="3">
    <source>
        <dbReference type="EMBL" id="VBB05882.1"/>
    </source>
</evidence>
<dbReference type="Proteomes" id="UP000277811">
    <property type="component" value="Unassembled WGS sequence"/>
</dbReference>
<gene>
    <name evidence="3" type="ORF">LUCI_1093</name>
</gene>
<name>A0A498R6J0_9FIRM</name>